<evidence type="ECO:0000256" key="3">
    <source>
        <dbReference type="ARBA" id="ARBA00012579"/>
    </source>
</evidence>
<feature type="binding site" evidence="7">
    <location>
        <position position="26"/>
    </location>
    <ligand>
        <name>a divalent metal cation</name>
        <dbReference type="ChEBI" id="CHEBI:60240"/>
    </ligand>
</feature>
<comment type="subunit">
    <text evidence="7">Homotrimer.</text>
</comment>
<dbReference type="AlphaFoldDB" id="A0AAV4K8M7"/>
<feature type="binding site" evidence="7">
    <location>
        <position position="24"/>
    </location>
    <ligand>
        <name>a divalent metal cation</name>
        <dbReference type="ChEBI" id="CHEBI:60240"/>
    </ligand>
</feature>
<comment type="pathway">
    <text evidence="2 7">Isoprenoid biosynthesis; isopentenyl diphosphate biosynthesis via DXP pathway; isopentenyl diphosphate from 1-deoxy-D-xylulose 5-phosphate: step 4/6.</text>
</comment>
<dbReference type="Proteomes" id="UP000630135">
    <property type="component" value="Unassembled WGS sequence"/>
</dbReference>
<name>A0AAV4K8M7_9DEIO</name>
<feature type="domain" description="2-C-methyl-D-erythritol 2,4-cyclodiphosphate synthase" evidence="9">
    <location>
        <begin position="17"/>
        <end position="165"/>
    </location>
</feature>
<dbReference type="CDD" id="cd00554">
    <property type="entry name" value="MECDP_synthase"/>
    <property type="match status" value="1"/>
</dbReference>
<feature type="site" description="Transition state stabilizer" evidence="7">
    <location>
        <position position="51"/>
    </location>
</feature>
<comment type="cofactor">
    <cofactor evidence="7">
        <name>a divalent metal cation</name>
        <dbReference type="ChEBI" id="CHEBI:60240"/>
    </cofactor>
    <text evidence="7">Binds 1 divalent metal cation per subunit.</text>
</comment>
<gene>
    <name evidence="7 10" type="primary">ispF</name>
    <name evidence="11" type="ORF">GCM10008021_26990</name>
    <name evidence="10" type="ORF">GCM10010914_27540</name>
</gene>
<evidence type="ECO:0000259" key="9">
    <source>
        <dbReference type="Pfam" id="PF02542"/>
    </source>
</evidence>
<evidence type="ECO:0000313" key="12">
    <source>
        <dbReference type="Proteomes" id="UP000630135"/>
    </source>
</evidence>
<feature type="binding site" evidence="7">
    <location>
        <begin position="24"/>
        <end position="26"/>
    </location>
    <ligand>
        <name>4-CDP-2-C-methyl-D-erythritol 2-phosphate</name>
        <dbReference type="ChEBI" id="CHEBI:57919"/>
    </ligand>
</feature>
<evidence type="ECO:0000256" key="4">
    <source>
        <dbReference type="ARBA" id="ARBA00022723"/>
    </source>
</evidence>
<evidence type="ECO:0000256" key="8">
    <source>
        <dbReference type="RuleBase" id="RU004395"/>
    </source>
</evidence>
<reference evidence="10" key="4">
    <citation type="submission" date="2023-08" db="EMBL/GenBank/DDBJ databases">
        <authorList>
            <person name="Sun Q."/>
            <person name="Zhou Y."/>
        </authorList>
    </citation>
    <scope>NUCLEOTIDE SEQUENCE</scope>
    <source>
        <strain evidence="11">CGMCC 1.8884</strain>
        <strain evidence="10">CGMCC 1.8885</strain>
    </source>
</reference>
<comment type="caution">
    <text evidence="10">The sequence shown here is derived from an EMBL/GenBank/DDBJ whole genome shotgun (WGS) entry which is preliminary data.</text>
</comment>
<evidence type="ECO:0000256" key="5">
    <source>
        <dbReference type="ARBA" id="ARBA00023229"/>
    </source>
</evidence>
<dbReference type="InterPro" id="IPR036571">
    <property type="entry name" value="MECDP_synthase_sf"/>
</dbReference>
<dbReference type="PROSITE" id="PS01350">
    <property type="entry name" value="ISPF"/>
    <property type="match status" value="1"/>
</dbReference>
<dbReference type="EMBL" id="BMMA01000039">
    <property type="protein sequence ID" value="GGI91599.1"/>
    <property type="molecule type" value="Genomic_DNA"/>
</dbReference>
<evidence type="ECO:0000256" key="1">
    <source>
        <dbReference type="ARBA" id="ARBA00000200"/>
    </source>
</evidence>
<dbReference type="EC" id="4.6.1.12" evidence="3 7"/>
<dbReference type="GO" id="GO:0016114">
    <property type="term" value="P:terpenoid biosynthetic process"/>
    <property type="evidence" value="ECO:0007669"/>
    <property type="project" value="InterPro"/>
</dbReference>
<dbReference type="Proteomes" id="UP000652720">
    <property type="component" value="Unassembled WGS sequence"/>
</dbReference>
<dbReference type="GO" id="GO:0019288">
    <property type="term" value="P:isopentenyl diphosphate biosynthetic process, methylerythritol 4-phosphate pathway"/>
    <property type="evidence" value="ECO:0007669"/>
    <property type="project" value="UniProtKB-UniRule"/>
</dbReference>
<dbReference type="Pfam" id="PF02542">
    <property type="entry name" value="YgbB"/>
    <property type="match status" value="1"/>
</dbReference>
<organism evidence="10 13">
    <name type="scientific">Deinococcus wulumuqiensis</name>
    <dbReference type="NCBI Taxonomy" id="980427"/>
    <lineage>
        <taxon>Bacteria</taxon>
        <taxon>Thermotogati</taxon>
        <taxon>Deinococcota</taxon>
        <taxon>Deinococci</taxon>
        <taxon>Deinococcales</taxon>
        <taxon>Deinococcaceae</taxon>
        <taxon>Deinococcus</taxon>
    </lineage>
</organism>
<dbReference type="SUPFAM" id="SSF69765">
    <property type="entry name" value="IpsF-like"/>
    <property type="match status" value="1"/>
</dbReference>
<dbReference type="PANTHER" id="PTHR43181:SF1">
    <property type="entry name" value="2-C-METHYL-D-ERYTHRITOL 2,4-CYCLODIPHOSPHATE SYNTHASE, CHLOROPLASTIC"/>
    <property type="match status" value="1"/>
</dbReference>
<keyword evidence="12" id="KW-1185">Reference proteome</keyword>
<dbReference type="EMBL" id="BMLZ01000048">
    <property type="protein sequence ID" value="GGP31048.1"/>
    <property type="molecule type" value="Genomic_DNA"/>
</dbReference>
<keyword evidence="4 7" id="KW-0479">Metal-binding</keyword>
<comment type="catalytic activity">
    <reaction evidence="1 7 8">
        <text>4-CDP-2-C-methyl-D-erythritol 2-phosphate = 2-C-methyl-D-erythritol 2,4-cyclic diphosphate + CMP</text>
        <dbReference type="Rhea" id="RHEA:23864"/>
        <dbReference type="ChEBI" id="CHEBI:57919"/>
        <dbReference type="ChEBI" id="CHEBI:58483"/>
        <dbReference type="ChEBI" id="CHEBI:60377"/>
        <dbReference type="EC" id="4.6.1.12"/>
    </reaction>
</comment>
<dbReference type="InterPro" id="IPR020555">
    <property type="entry name" value="MECDP_synthase_CS"/>
</dbReference>
<reference evidence="10" key="2">
    <citation type="journal article" date="2014" name="Int. J. Syst. Evol. Microbiol.">
        <title>Complete genome sequence of Corynebacterium casei LMG S-19264T (=DSM 44701T), isolated from a smear-ripened cheese.</title>
        <authorList>
            <consortium name="US DOE Joint Genome Institute (JGI-PGF)"/>
            <person name="Walter F."/>
            <person name="Albersmeier A."/>
            <person name="Kalinowski J."/>
            <person name="Ruckert C."/>
        </authorList>
    </citation>
    <scope>NUCLEOTIDE SEQUENCE</scope>
    <source>
        <strain evidence="10">CGMCC 1.8885</strain>
    </source>
</reference>
<feature type="binding site" evidence="7">
    <location>
        <begin position="51"/>
        <end position="52"/>
    </location>
    <ligand>
        <name>4-CDP-2-C-methyl-D-erythritol 2-phosphate</name>
        <dbReference type="ChEBI" id="CHEBI:57919"/>
    </ligand>
</feature>
<proteinExistence type="inferred from homology"/>
<protein>
    <recommendedName>
        <fullName evidence="3 7">2-C-methyl-D-erythritol 2,4-cyclodiphosphate synthase</fullName>
        <shortName evidence="7">MECDP-synthase</shortName>
        <shortName evidence="7">MECPP-synthase</shortName>
        <shortName evidence="7">MECPS</shortName>
        <ecNumber evidence="3 7">4.6.1.12</ecNumber>
    </recommendedName>
</protein>
<accession>A0AAV4K8M7</accession>
<comment type="caution">
    <text evidence="7">Lacks conserved residue(s) required for the propagation of feature annotation.</text>
</comment>
<dbReference type="NCBIfam" id="TIGR00151">
    <property type="entry name" value="ispF"/>
    <property type="match status" value="1"/>
</dbReference>
<dbReference type="GO" id="GO:0008685">
    <property type="term" value="F:2-C-methyl-D-erythritol 2,4-cyclodiphosphate synthase activity"/>
    <property type="evidence" value="ECO:0007669"/>
    <property type="project" value="UniProtKB-UniRule"/>
</dbReference>
<evidence type="ECO:0000256" key="2">
    <source>
        <dbReference type="ARBA" id="ARBA00004709"/>
    </source>
</evidence>
<feature type="binding site" evidence="7">
    <location>
        <position position="59"/>
    </location>
    <ligand>
        <name>a divalent metal cation</name>
        <dbReference type="ChEBI" id="CHEBI:60240"/>
    </ligand>
</feature>
<dbReference type="InterPro" id="IPR003526">
    <property type="entry name" value="MECDP_synthase"/>
</dbReference>
<dbReference type="GO" id="GO:0046872">
    <property type="term" value="F:metal ion binding"/>
    <property type="evidence" value="ECO:0007669"/>
    <property type="project" value="UniProtKB-KW"/>
</dbReference>
<sequence length="172" mass="17897">MGAAPYPERMSSAALPFRIGYGEDAHRLAAGRPLVLGGVPIPHAELGAVAHSDGDAALHAVADALLSGLALGDIGQYFPDTAAEWQGMDSRRILAKALELVTGRGYRPLNVALVVTLDRPKLGALRADIAASVAELLGLAVTEVGVSFKTSEGLAPEHVQTRVTVLLGRMDV</sequence>
<evidence type="ECO:0000313" key="11">
    <source>
        <dbReference type="EMBL" id="GGP31048.1"/>
    </source>
</evidence>
<evidence type="ECO:0000313" key="13">
    <source>
        <dbReference type="Proteomes" id="UP000652720"/>
    </source>
</evidence>
<evidence type="ECO:0000256" key="6">
    <source>
        <dbReference type="ARBA" id="ARBA00023239"/>
    </source>
</evidence>
<evidence type="ECO:0000256" key="7">
    <source>
        <dbReference type="HAMAP-Rule" id="MF_00107"/>
    </source>
</evidence>
<dbReference type="PANTHER" id="PTHR43181">
    <property type="entry name" value="2-C-METHYL-D-ERYTHRITOL 2,4-CYCLODIPHOSPHATE SYNTHASE, CHLOROPLASTIC"/>
    <property type="match status" value="1"/>
</dbReference>
<dbReference type="HAMAP" id="MF_00107">
    <property type="entry name" value="IspF"/>
    <property type="match status" value="1"/>
</dbReference>
<comment type="function">
    <text evidence="7">Involved in the biosynthesis of isopentenyl diphosphate (IPP) and dimethylallyl diphosphate (DMAPP), two major building blocks of isoprenoid compounds. Catalyzes the conversion of 4-diphosphocytidyl-2-C-methyl-D-erythritol 2-phosphate (CDP-ME2P) to 2-C-methyl-D-erythritol 2,4-cyclodiphosphate (ME-CPP) with a corresponding release of cytidine 5-monophosphate (CMP).</text>
</comment>
<keyword evidence="6 7" id="KW-0456">Lyase</keyword>
<feature type="site" description="Transition state stabilizer" evidence="7">
    <location>
        <position position="150"/>
    </location>
</feature>
<reference evidence="12" key="3">
    <citation type="journal article" date="2019" name="Int. J. Syst. Evol. Microbiol.">
        <title>The Global Catalogue of Microorganisms (GCM) 10K type strain sequencing project: providing services to taxonomists for standard genome sequencing and annotation.</title>
        <authorList>
            <consortium name="The Broad Institute Genomics Platform"/>
            <consortium name="The Broad Institute Genome Sequencing Center for Infectious Disease"/>
            <person name="Wu L."/>
            <person name="Ma J."/>
        </authorList>
    </citation>
    <scope>NUCLEOTIDE SEQUENCE [LARGE SCALE GENOMIC DNA]</scope>
    <source>
        <strain evidence="12">CGMCC 1.8884</strain>
    </source>
</reference>
<reference evidence="11" key="1">
    <citation type="journal article" date="2014" name="Int. J. Syst. Evol. Microbiol.">
        <title>Complete genome of a new Firmicutes species belonging to the dominant human colonic microbiota ('Ruminococcus bicirculans') reveals two chromosomes and a selective capacity to utilize plant glucans.</title>
        <authorList>
            <consortium name="NISC Comparative Sequencing Program"/>
            <person name="Wegmann U."/>
            <person name="Louis P."/>
            <person name="Goesmann A."/>
            <person name="Henrissat B."/>
            <person name="Duncan S.H."/>
            <person name="Flint H.J."/>
        </authorList>
    </citation>
    <scope>NUCLEOTIDE SEQUENCE</scope>
    <source>
        <strain evidence="11">CGMCC 1.8884</strain>
    </source>
</reference>
<keyword evidence="5 7" id="KW-0414">Isoprene biosynthesis</keyword>
<feature type="binding site" evidence="7">
    <location>
        <begin position="73"/>
        <end position="75"/>
    </location>
    <ligand>
        <name>4-CDP-2-C-methyl-D-erythritol 2-phosphate</name>
        <dbReference type="ChEBI" id="CHEBI:57919"/>
    </ligand>
</feature>
<evidence type="ECO:0000313" key="10">
    <source>
        <dbReference type="EMBL" id="GGI91599.1"/>
    </source>
</evidence>
<comment type="similarity">
    <text evidence="7 8">Belongs to the IspF family.</text>
</comment>
<dbReference type="Gene3D" id="3.30.1330.50">
    <property type="entry name" value="2-C-methyl-D-erythritol 2,4-cyclodiphosphate synthase"/>
    <property type="match status" value="1"/>
</dbReference>